<dbReference type="AlphaFoldDB" id="A0A9N9JHK5"/>
<name>A0A9N9JHK5_9GLOM</name>
<keyword evidence="2" id="KW-1185">Reference proteome</keyword>
<proteinExistence type="predicted"/>
<dbReference type="EMBL" id="CAJVPZ010052882">
    <property type="protein sequence ID" value="CAG8781107.1"/>
    <property type="molecule type" value="Genomic_DNA"/>
</dbReference>
<organism evidence="1 2">
    <name type="scientific">Racocetra fulgida</name>
    <dbReference type="NCBI Taxonomy" id="60492"/>
    <lineage>
        <taxon>Eukaryota</taxon>
        <taxon>Fungi</taxon>
        <taxon>Fungi incertae sedis</taxon>
        <taxon>Mucoromycota</taxon>
        <taxon>Glomeromycotina</taxon>
        <taxon>Glomeromycetes</taxon>
        <taxon>Diversisporales</taxon>
        <taxon>Gigasporaceae</taxon>
        <taxon>Racocetra</taxon>
    </lineage>
</organism>
<feature type="non-terminal residue" evidence="1">
    <location>
        <position position="86"/>
    </location>
</feature>
<feature type="non-terminal residue" evidence="1">
    <location>
        <position position="1"/>
    </location>
</feature>
<accession>A0A9N9JHK5</accession>
<evidence type="ECO:0000313" key="1">
    <source>
        <dbReference type="EMBL" id="CAG8781107.1"/>
    </source>
</evidence>
<reference evidence="1" key="1">
    <citation type="submission" date="2021-06" db="EMBL/GenBank/DDBJ databases">
        <authorList>
            <person name="Kallberg Y."/>
            <person name="Tangrot J."/>
            <person name="Rosling A."/>
        </authorList>
    </citation>
    <scope>NUCLEOTIDE SEQUENCE</scope>
    <source>
        <strain evidence="1">IN212</strain>
    </source>
</reference>
<comment type="caution">
    <text evidence="1">The sequence shown here is derived from an EMBL/GenBank/DDBJ whole genome shotgun (WGS) entry which is preliminary data.</text>
</comment>
<evidence type="ECO:0000313" key="2">
    <source>
        <dbReference type="Proteomes" id="UP000789396"/>
    </source>
</evidence>
<dbReference type="Proteomes" id="UP000789396">
    <property type="component" value="Unassembled WGS sequence"/>
</dbReference>
<sequence length="86" mass="10193">SHSSLINIEFYPPNPLLVKIAIKIHKFYGYSLIEKKFIKAEECQQFEKILGNFIYNSYKDIEKNRIKLENLSLLDKYYNSFLSALI</sequence>
<protein>
    <submittedName>
        <fullName evidence="1">2051_t:CDS:1</fullName>
    </submittedName>
</protein>
<gene>
    <name evidence="1" type="ORF">RFULGI_LOCUS15832</name>
</gene>